<dbReference type="SUPFAM" id="SSF56994">
    <property type="entry name" value="Insulin-like"/>
    <property type="match status" value="1"/>
</dbReference>
<dbReference type="InterPro" id="IPR036438">
    <property type="entry name" value="Insulin-like_sf"/>
</dbReference>
<evidence type="ECO:0000256" key="1">
    <source>
        <dbReference type="ARBA" id="ARBA00009034"/>
    </source>
</evidence>
<name>A0A6G9W3E6_LOCMI</name>
<protein>
    <submittedName>
        <fullName evidence="4">Insulin-like peptide 2 ILP2</fullName>
    </submittedName>
</protein>
<dbReference type="InterPro" id="IPR022353">
    <property type="entry name" value="Insulin_CS"/>
</dbReference>
<accession>A0A6G9W3E6</accession>
<dbReference type="PROSITE" id="PS00262">
    <property type="entry name" value="INSULIN"/>
    <property type="match status" value="1"/>
</dbReference>
<sequence>MTSPRSLDRPRWRRSIICPTRGSPAMLWRCARTSSRLCDRACSRPVPLKEVLLGSEAVACCASAERSRAGAAGGAAEAAPAALPPYPILARPSAGGLLTGAVFRRRTRGGFDECCRKSCSISELQTYCGRR</sequence>
<dbReference type="GO" id="GO:0005576">
    <property type="term" value="C:extracellular region"/>
    <property type="evidence" value="ECO:0007669"/>
    <property type="project" value="UniProtKB-ARBA"/>
</dbReference>
<dbReference type="EMBL" id="MN327573">
    <property type="protein sequence ID" value="QIR83257.1"/>
    <property type="molecule type" value="mRNA"/>
</dbReference>
<organism evidence="4">
    <name type="scientific">Locusta migratoria</name>
    <name type="common">Migratory locust</name>
    <dbReference type="NCBI Taxonomy" id="7004"/>
    <lineage>
        <taxon>Eukaryota</taxon>
        <taxon>Metazoa</taxon>
        <taxon>Ecdysozoa</taxon>
        <taxon>Arthropoda</taxon>
        <taxon>Hexapoda</taxon>
        <taxon>Insecta</taxon>
        <taxon>Pterygota</taxon>
        <taxon>Neoptera</taxon>
        <taxon>Polyneoptera</taxon>
        <taxon>Orthoptera</taxon>
        <taxon>Caelifera</taxon>
        <taxon>Acrididea</taxon>
        <taxon>Acridomorpha</taxon>
        <taxon>Acridoidea</taxon>
        <taxon>Acrididae</taxon>
        <taxon>Oedipodinae</taxon>
        <taxon>Locusta</taxon>
    </lineage>
</organism>
<reference evidence="4" key="1">
    <citation type="submission" date="2019-08" db="EMBL/GenBank/DDBJ databases">
        <authorList>
            <person name="Jing Y.-P."/>
        </authorList>
    </citation>
    <scope>NUCLEOTIDE SEQUENCE</scope>
</reference>
<keyword evidence="3" id="KW-0732">Signal</keyword>
<keyword evidence="2" id="KW-0165">Cleavage on pair of basic residues</keyword>
<dbReference type="Gene3D" id="1.10.100.10">
    <property type="entry name" value="Insulin-like"/>
    <property type="match status" value="1"/>
</dbReference>
<comment type="similarity">
    <text evidence="1">Belongs to the insulin family.</text>
</comment>
<proteinExistence type="evidence at transcript level"/>
<evidence type="ECO:0000256" key="2">
    <source>
        <dbReference type="ARBA" id="ARBA00022685"/>
    </source>
</evidence>
<evidence type="ECO:0000256" key="3">
    <source>
        <dbReference type="ARBA" id="ARBA00022729"/>
    </source>
</evidence>
<dbReference type="AlphaFoldDB" id="A0A6G9W3E6"/>
<evidence type="ECO:0000313" key="4">
    <source>
        <dbReference type="EMBL" id="QIR83257.1"/>
    </source>
</evidence>